<dbReference type="GO" id="GO:0031146">
    <property type="term" value="P:SCF-dependent proteasomal ubiquitin-dependent protein catabolic process"/>
    <property type="evidence" value="ECO:0007669"/>
    <property type="project" value="TreeGrafter"/>
</dbReference>
<dbReference type="Proteomes" id="UP000735302">
    <property type="component" value="Unassembled WGS sequence"/>
</dbReference>
<evidence type="ECO:0000313" key="2">
    <source>
        <dbReference type="EMBL" id="GFN84645.1"/>
    </source>
</evidence>
<dbReference type="Pfam" id="PF25372">
    <property type="entry name" value="DUF7885"/>
    <property type="match status" value="1"/>
</dbReference>
<keyword evidence="3" id="KW-1185">Reference proteome</keyword>
<protein>
    <submittedName>
        <fullName evidence="2">Protein amn1 homolog</fullName>
    </submittedName>
</protein>
<dbReference type="AlphaFoldDB" id="A0AAV3YMY0"/>
<proteinExistence type="predicted"/>
<dbReference type="Gene3D" id="3.80.10.10">
    <property type="entry name" value="Ribonuclease Inhibitor"/>
    <property type="match status" value="1"/>
</dbReference>
<organism evidence="2 3">
    <name type="scientific">Plakobranchus ocellatus</name>
    <dbReference type="NCBI Taxonomy" id="259542"/>
    <lineage>
        <taxon>Eukaryota</taxon>
        <taxon>Metazoa</taxon>
        <taxon>Spiralia</taxon>
        <taxon>Lophotrochozoa</taxon>
        <taxon>Mollusca</taxon>
        <taxon>Gastropoda</taxon>
        <taxon>Heterobranchia</taxon>
        <taxon>Euthyneura</taxon>
        <taxon>Panpulmonata</taxon>
        <taxon>Sacoglossa</taxon>
        <taxon>Placobranchoidea</taxon>
        <taxon>Plakobranchidae</taxon>
        <taxon>Plakobranchus</taxon>
    </lineage>
</organism>
<dbReference type="PANTHER" id="PTHR13318:SF190">
    <property type="entry name" value="PARTNER OF PAIRED, ISOFORM B"/>
    <property type="match status" value="1"/>
</dbReference>
<dbReference type="InterPro" id="IPR001611">
    <property type="entry name" value="Leu-rich_rpt"/>
</dbReference>
<sequence length="268" mass="29993">MATAAAENNCVFDLPSLFQVSTAAVLRDLSSHEESLCEMPDSIKQAILHLMSKRGFLTDDNLLKVLFPRLRCLDLSISQVTDKGLQCLPLMRYLQKVDLNSFKEANDRVSSAGIISLCKACPNLQILYLRRNINVTDEAVLELCKNCPYLREFNVGGCFLLTDASLAALGQYSIHLKSLNISSTQITDDGIRQLCNGRCSQLLTEVDMSSCTHLTDEAVENLIMMCPVLRILLFARCPKITENSRVALEERFLSSENAKMKQVSWTIY</sequence>
<dbReference type="PANTHER" id="PTHR13318">
    <property type="entry name" value="PARTNER OF PAIRED, ISOFORM B-RELATED"/>
    <property type="match status" value="1"/>
</dbReference>
<dbReference type="InterPro" id="IPR032675">
    <property type="entry name" value="LRR_dom_sf"/>
</dbReference>
<feature type="domain" description="F-box/LRR-repeat protein 15-like leucin rich repeat" evidence="1">
    <location>
        <begin position="113"/>
        <end position="250"/>
    </location>
</feature>
<comment type="caution">
    <text evidence="2">The sequence shown here is derived from an EMBL/GenBank/DDBJ whole genome shotgun (WGS) entry which is preliminary data.</text>
</comment>
<evidence type="ECO:0000313" key="3">
    <source>
        <dbReference type="Proteomes" id="UP000735302"/>
    </source>
</evidence>
<dbReference type="GO" id="GO:0019005">
    <property type="term" value="C:SCF ubiquitin ligase complex"/>
    <property type="evidence" value="ECO:0007669"/>
    <property type="project" value="TreeGrafter"/>
</dbReference>
<dbReference type="SMART" id="SM00367">
    <property type="entry name" value="LRR_CC"/>
    <property type="match status" value="6"/>
</dbReference>
<dbReference type="InterPro" id="IPR057207">
    <property type="entry name" value="FBXL15_LRR"/>
</dbReference>
<reference evidence="2 3" key="1">
    <citation type="journal article" date="2021" name="Elife">
        <title>Chloroplast acquisition without the gene transfer in kleptoplastic sea slugs, Plakobranchus ocellatus.</title>
        <authorList>
            <person name="Maeda T."/>
            <person name="Takahashi S."/>
            <person name="Yoshida T."/>
            <person name="Shimamura S."/>
            <person name="Takaki Y."/>
            <person name="Nagai Y."/>
            <person name="Toyoda A."/>
            <person name="Suzuki Y."/>
            <person name="Arimoto A."/>
            <person name="Ishii H."/>
            <person name="Satoh N."/>
            <person name="Nishiyama T."/>
            <person name="Hasebe M."/>
            <person name="Maruyama T."/>
            <person name="Minagawa J."/>
            <person name="Obokata J."/>
            <person name="Shigenobu S."/>
        </authorList>
    </citation>
    <scope>NUCLEOTIDE SEQUENCE [LARGE SCALE GENOMIC DNA]</scope>
</reference>
<dbReference type="InterPro" id="IPR006553">
    <property type="entry name" value="Leu-rich_rpt_Cys-con_subtyp"/>
</dbReference>
<name>A0AAV3YMY0_9GAST</name>
<accession>A0AAV3YMY0</accession>
<evidence type="ECO:0000259" key="1">
    <source>
        <dbReference type="Pfam" id="PF25372"/>
    </source>
</evidence>
<dbReference type="EMBL" id="BLXT01001321">
    <property type="protein sequence ID" value="GFN84645.1"/>
    <property type="molecule type" value="Genomic_DNA"/>
</dbReference>
<gene>
    <name evidence="2" type="ORF">PoB_001115100</name>
</gene>
<dbReference type="Pfam" id="PF13516">
    <property type="entry name" value="LRR_6"/>
    <property type="match status" value="1"/>
</dbReference>
<dbReference type="SUPFAM" id="SSF52047">
    <property type="entry name" value="RNI-like"/>
    <property type="match status" value="1"/>
</dbReference>